<evidence type="ECO:0000313" key="4">
    <source>
        <dbReference type="Proteomes" id="UP000292544"/>
    </source>
</evidence>
<feature type="compositionally biased region" description="Polar residues" evidence="1">
    <location>
        <begin position="1"/>
        <end position="19"/>
    </location>
</feature>
<proteinExistence type="predicted"/>
<dbReference type="Gene3D" id="1.10.3210.10">
    <property type="entry name" value="Hypothetical protein af1432"/>
    <property type="match status" value="1"/>
</dbReference>
<sequence length="395" mass="44965">MASATTPSRGRFHSQSSQTSDHETELDLNGSAHILEQRHLDYLCGIPFHTPSELIESSDEQQVKLQGLAIDQQRRQQHAQRLAQKEMLRATLVQRITAQTEAKLTELLTGDWPVVLQQLPINPKLTESLAMLALDAPASHLEQQLRQLSWLTRELLATVNSPLFKQSHAITTPIVDLPHALASFGQERLKQLLARHLCEQMLPDDNRPFANSARRLWQHALVSANAAHYLAEKQELDPYLAGRLSWVNSYGSLTLLRLIKQIFLALCEHHMQQARLTAKPEIHQLLSELDLPATMLKRQFSRYQKVITKALLPQISPECKTCVTVSRELHSSLPWKLTSPYARIVKFASCYSQYLCLNEQRRIQLDEAVKLMAQYGFSGDDLQELTRQNLKKARA</sequence>
<dbReference type="PROSITE" id="PS51833">
    <property type="entry name" value="HDOD"/>
    <property type="match status" value="1"/>
</dbReference>
<reference evidence="4" key="1">
    <citation type="submission" date="2019-02" db="EMBL/GenBank/DDBJ databases">
        <title>Draft genome sequence of Muricauda sp. 176CP4-71.</title>
        <authorList>
            <person name="Park J.-S."/>
        </authorList>
    </citation>
    <scope>NUCLEOTIDE SEQUENCE [LARGE SCALE GENOMIC DNA]</scope>
    <source>
        <strain evidence="4">176GS2-150</strain>
    </source>
</reference>
<organism evidence="3 4">
    <name type="scientific">Corallincola spongiicola</name>
    <dbReference type="NCBI Taxonomy" id="2520508"/>
    <lineage>
        <taxon>Bacteria</taxon>
        <taxon>Pseudomonadati</taxon>
        <taxon>Pseudomonadota</taxon>
        <taxon>Gammaproteobacteria</taxon>
        <taxon>Alteromonadales</taxon>
        <taxon>Psychromonadaceae</taxon>
        <taxon>Corallincola</taxon>
    </lineage>
</organism>
<dbReference type="Proteomes" id="UP000292544">
    <property type="component" value="Unassembled WGS sequence"/>
</dbReference>
<feature type="region of interest" description="Disordered" evidence="1">
    <location>
        <begin position="1"/>
        <end position="25"/>
    </location>
</feature>
<evidence type="ECO:0000259" key="2">
    <source>
        <dbReference type="PROSITE" id="PS51833"/>
    </source>
</evidence>
<dbReference type="SUPFAM" id="SSF109604">
    <property type="entry name" value="HD-domain/PDEase-like"/>
    <property type="match status" value="1"/>
</dbReference>
<dbReference type="RefSeq" id="WP_130566157.1">
    <property type="nucleotide sequence ID" value="NZ_SHLY01000002.1"/>
</dbReference>
<protein>
    <submittedName>
        <fullName evidence="3">HDOD domain-containing protein</fullName>
    </submittedName>
</protein>
<comment type="caution">
    <text evidence="3">The sequence shown here is derived from an EMBL/GenBank/DDBJ whole genome shotgun (WGS) entry which is preliminary data.</text>
</comment>
<evidence type="ECO:0000256" key="1">
    <source>
        <dbReference type="SAM" id="MobiDB-lite"/>
    </source>
</evidence>
<dbReference type="Pfam" id="PF08668">
    <property type="entry name" value="HDOD"/>
    <property type="match status" value="1"/>
</dbReference>
<dbReference type="InterPro" id="IPR013976">
    <property type="entry name" value="HDOD"/>
</dbReference>
<gene>
    <name evidence="3" type="ORF">EXY25_06410</name>
</gene>
<accession>A0ABY1WQ94</accession>
<dbReference type="EMBL" id="SHLY01000002">
    <property type="protein sequence ID" value="TAA46884.1"/>
    <property type="molecule type" value="Genomic_DNA"/>
</dbReference>
<name>A0ABY1WQ94_9GAMM</name>
<feature type="domain" description="HDOD" evidence="2">
    <location>
        <begin position="116"/>
        <end position="332"/>
    </location>
</feature>
<evidence type="ECO:0000313" key="3">
    <source>
        <dbReference type="EMBL" id="TAA46884.1"/>
    </source>
</evidence>
<keyword evidence="4" id="KW-1185">Reference proteome</keyword>